<dbReference type="SUPFAM" id="SSF53756">
    <property type="entry name" value="UDP-Glycosyltransferase/glycogen phosphorylase"/>
    <property type="match status" value="1"/>
</dbReference>
<dbReference type="AlphaFoldDB" id="A0A432XKU5"/>
<sequence>MKSAIFLGNISSPLAVNRFLILVDELVGYDFLFFDKSTGLSFTGQEIRTRNFKDFSYVGKRTFASKLIDKFVVPFKLLSLMRKGKINLVHVHGASLLLLVFPLYFSKVKLVTTCQGSDIGFGYRFPYSIFTKVLLRRSDVITVKSNQMAFQAKKIVNKIPTLLNWGLSVDFINRGAKNAKDSSKVIRIVSMRSARPLYNIPIIFEAIKYLKCDFGEKVRFTFISLCEPEVDLDLSVADEVALGLSQQECIDELAKAEIMISIPSHDGFSTTIMEALALGVYPIISNIEAYSGEFEDSPYLVQRLDDLSADSLEKVLREVIENIDAIRSASGIRRRFAQENYSYSSQVSIIKEIYDHG</sequence>
<name>A0A432XKU5_9GAMM</name>
<dbReference type="Proteomes" id="UP000286985">
    <property type="component" value="Unassembled WGS sequence"/>
</dbReference>
<dbReference type="RefSeq" id="WP_092837235.1">
    <property type="nucleotide sequence ID" value="NZ_FPCF01000001.1"/>
</dbReference>
<organism evidence="1 2">
    <name type="scientific">Pseudidiomarina donghaiensis</name>
    <dbReference type="NCBI Taxonomy" id="519452"/>
    <lineage>
        <taxon>Bacteria</taxon>
        <taxon>Pseudomonadati</taxon>
        <taxon>Pseudomonadota</taxon>
        <taxon>Gammaproteobacteria</taxon>
        <taxon>Alteromonadales</taxon>
        <taxon>Idiomarinaceae</taxon>
        <taxon>Pseudidiomarina</taxon>
    </lineage>
</organism>
<evidence type="ECO:0000313" key="1">
    <source>
        <dbReference type="EMBL" id="RUO49320.1"/>
    </source>
</evidence>
<proteinExistence type="predicted"/>
<dbReference type="STRING" id="519452.SAMN04488139_0555"/>
<dbReference type="Gene3D" id="3.40.50.2000">
    <property type="entry name" value="Glycogen Phosphorylase B"/>
    <property type="match status" value="2"/>
</dbReference>
<accession>A0A432XKU5</accession>
<protein>
    <recommendedName>
        <fullName evidence="3">Glycosyl transferase family 1 domain-containing protein</fullName>
    </recommendedName>
</protein>
<dbReference type="OrthoDB" id="6402937at2"/>
<reference evidence="2" key="1">
    <citation type="journal article" date="2018" name="Front. Microbiol.">
        <title>Genome-Based Analysis Reveals the Taxonomy and Diversity of the Family Idiomarinaceae.</title>
        <authorList>
            <person name="Liu Y."/>
            <person name="Lai Q."/>
            <person name="Shao Z."/>
        </authorList>
    </citation>
    <scope>NUCLEOTIDE SEQUENCE [LARGE SCALE GENOMIC DNA]</scope>
    <source>
        <strain evidence="2">908033</strain>
    </source>
</reference>
<dbReference type="EMBL" id="PIPU01000001">
    <property type="protein sequence ID" value="RUO49320.1"/>
    <property type="molecule type" value="Genomic_DNA"/>
</dbReference>
<keyword evidence="2" id="KW-1185">Reference proteome</keyword>
<comment type="caution">
    <text evidence="1">The sequence shown here is derived from an EMBL/GenBank/DDBJ whole genome shotgun (WGS) entry which is preliminary data.</text>
</comment>
<evidence type="ECO:0008006" key="3">
    <source>
        <dbReference type="Google" id="ProtNLM"/>
    </source>
</evidence>
<evidence type="ECO:0000313" key="2">
    <source>
        <dbReference type="Proteomes" id="UP000286985"/>
    </source>
</evidence>
<gene>
    <name evidence="1" type="ORF">CWE24_02100</name>
</gene>